<protein>
    <submittedName>
        <fullName evidence="2">Uncharacterized protein</fullName>
    </submittedName>
</protein>
<dbReference type="RefSeq" id="WP_329411990.1">
    <property type="nucleotide sequence ID" value="NZ_CP109441.1"/>
</dbReference>
<feature type="compositionally biased region" description="Acidic residues" evidence="1">
    <location>
        <begin position="361"/>
        <end position="375"/>
    </location>
</feature>
<name>A0ABZ1Z194_9NOCA</name>
<evidence type="ECO:0000313" key="3">
    <source>
        <dbReference type="Proteomes" id="UP001432062"/>
    </source>
</evidence>
<evidence type="ECO:0000256" key="1">
    <source>
        <dbReference type="SAM" id="MobiDB-lite"/>
    </source>
</evidence>
<feature type="region of interest" description="Disordered" evidence="1">
    <location>
        <begin position="212"/>
        <end position="236"/>
    </location>
</feature>
<organism evidence="2 3">
    <name type="scientific">Nocardia vinacea</name>
    <dbReference type="NCBI Taxonomy" id="96468"/>
    <lineage>
        <taxon>Bacteria</taxon>
        <taxon>Bacillati</taxon>
        <taxon>Actinomycetota</taxon>
        <taxon>Actinomycetes</taxon>
        <taxon>Mycobacteriales</taxon>
        <taxon>Nocardiaceae</taxon>
        <taxon>Nocardia</taxon>
    </lineage>
</organism>
<evidence type="ECO:0000313" key="2">
    <source>
        <dbReference type="EMBL" id="WUV47809.1"/>
    </source>
</evidence>
<feature type="compositionally biased region" description="Low complexity" evidence="1">
    <location>
        <begin position="282"/>
        <end position="323"/>
    </location>
</feature>
<feature type="compositionally biased region" description="Basic and acidic residues" evidence="1">
    <location>
        <begin position="271"/>
        <end position="281"/>
    </location>
</feature>
<dbReference type="Proteomes" id="UP001432062">
    <property type="component" value="Chromosome"/>
</dbReference>
<reference evidence="2" key="1">
    <citation type="submission" date="2022-10" db="EMBL/GenBank/DDBJ databases">
        <title>The complete genomes of actinobacterial strains from the NBC collection.</title>
        <authorList>
            <person name="Joergensen T.S."/>
            <person name="Alvarez Arevalo M."/>
            <person name="Sterndorff E.B."/>
            <person name="Faurdal D."/>
            <person name="Vuksanovic O."/>
            <person name="Mourched A.-S."/>
            <person name="Charusanti P."/>
            <person name="Shaw S."/>
            <person name="Blin K."/>
            <person name="Weber T."/>
        </authorList>
    </citation>
    <scope>NUCLEOTIDE SEQUENCE</scope>
    <source>
        <strain evidence="2">NBC_01482</strain>
    </source>
</reference>
<proteinExistence type="predicted"/>
<keyword evidence="3" id="KW-1185">Reference proteome</keyword>
<accession>A0ABZ1Z194</accession>
<dbReference type="EMBL" id="CP109441">
    <property type="protein sequence ID" value="WUV47809.1"/>
    <property type="molecule type" value="Genomic_DNA"/>
</dbReference>
<sequence>MRNFKGGGVDDMAADATETATAGDLETLLAAFQTGGSGTSSATTTSSTTTKTGHYWTVELTDASPPGASTGLKAFIALAEAEIQTAVDLLGRGTTEPPPNVDDLLQPVVYESLGQSMTADQYEAALTKVETKQSALLTMDEKVIKTAITVSAENDRTLRAIKTVVKDLKLKFAAVGKGKLKPAQEIALMKAIAAAVESVYEKVTAVADANADLAGDDSDSNSSSGNSSGSGGGSGDGGLGSLIQGLASMVPMAAMAAAPVVQEVLSQQAEQQKEEQKKQEEQQAQGAPAGTPPEGTAPEPGAPTTAAPAATAPGGTGQPAAPANSNGSGTAAPAANTPVVPARSNVRRSTRPAVAAASDTDAPEVVDADDDEAPESDSAVVQA</sequence>
<gene>
    <name evidence="2" type="ORF">OG563_06135</name>
</gene>
<feature type="compositionally biased region" description="Low complexity" evidence="1">
    <location>
        <begin position="330"/>
        <end position="342"/>
    </location>
</feature>
<feature type="region of interest" description="Disordered" evidence="1">
    <location>
        <begin position="267"/>
        <end position="383"/>
    </location>
</feature>